<name>A0ABX7PDP8_9BACT</name>
<feature type="chain" id="PRO_5047467097" description="Lipoprotein" evidence="1">
    <location>
        <begin position="23"/>
        <end position="314"/>
    </location>
</feature>
<organism evidence="2 3">
    <name type="scientific">Pyxidicoccus parkwayensis</name>
    <dbReference type="NCBI Taxonomy" id="2813578"/>
    <lineage>
        <taxon>Bacteria</taxon>
        <taxon>Pseudomonadati</taxon>
        <taxon>Myxococcota</taxon>
        <taxon>Myxococcia</taxon>
        <taxon>Myxococcales</taxon>
        <taxon>Cystobacterineae</taxon>
        <taxon>Myxococcaceae</taxon>
        <taxon>Pyxidicoccus</taxon>
    </lineage>
</organism>
<dbReference type="SUPFAM" id="SSF48452">
    <property type="entry name" value="TPR-like"/>
    <property type="match status" value="1"/>
</dbReference>
<evidence type="ECO:0000313" key="2">
    <source>
        <dbReference type="EMBL" id="QSQ28578.1"/>
    </source>
</evidence>
<dbReference type="NCBIfam" id="NF047558">
    <property type="entry name" value="TPR_END_plus"/>
    <property type="match status" value="1"/>
</dbReference>
<keyword evidence="1" id="KW-0732">Signal</keyword>
<dbReference type="Proteomes" id="UP000662747">
    <property type="component" value="Chromosome"/>
</dbReference>
<reference evidence="2 3" key="1">
    <citation type="submission" date="2021-02" db="EMBL/GenBank/DDBJ databases">
        <title>De Novo genome assembly of isolated myxobacteria.</title>
        <authorList>
            <person name="Stevens D.C."/>
        </authorList>
    </citation>
    <scope>NUCLEOTIDE SEQUENCE [LARGE SCALE GENOMIC DNA]</scope>
    <source>
        <strain evidence="3">SCPEA02</strain>
    </source>
</reference>
<evidence type="ECO:0008006" key="4">
    <source>
        <dbReference type="Google" id="ProtNLM"/>
    </source>
</evidence>
<accession>A0ABX7PDP8</accession>
<evidence type="ECO:0000313" key="3">
    <source>
        <dbReference type="Proteomes" id="UP000662747"/>
    </source>
</evidence>
<dbReference type="PROSITE" id="PS51257">
    <property type="entry name" value="PROKAR_LIPOPROTEIN"/>
    <property type="match status" value="1"/>
</dbReference>
<dbReference type="EMBL" id="CP071090">
    <property type="protein sequence ID" value="QSQ28578.1"/>
    <property type="molecule type" value="Genomic_DNA"/>
</dbReference>
<dbReference type="InterPro" id="IPR011990">
    <property type="entry name" value="TPR-like_helical_dom_sf"/>
</dbReference>
<sequence>MRAMRIPTSALLLVLAGACAHAPASTESATTPATAETPAAKAPVAELPFMEPPGKPMPGWRLVKRGDLLFSEGKHAEAVAAWQQAMKEGNTRDNTAYSAACALAVLGRKQEALEQLSRAAEWGFRNVSWMQQDENLASLRTEPGFTALVARIPTLPPKDAAANEELRKLFEADQADRSPPPATKEAWKVVSARDEQRRVRVKELLAAGALEDGADFLAAGFIFQHGRTPEDFAMAREMGAEAARRGNSGGLWLAAAAWDRWLMNAGQPQRFGTQYQGDMQTREMKLYPVDPKVTDEERALWGFPPLAEIPTRLR</sequence>
<protein>
    <recommendedName>
        <fullName evidence="4">Lipoprotein</fullName>
    </recommendedName>
</protein>
<feature type="signal peptide" evidence="1">
    <location>
        <begin position="1"/>
        <end position="22"/>
    </location>
</feature>
<evidence type="ECO:0000256" key="1">
    <source>
        <dbReference type="SAM" id="SignalP"/>
    </source>
</evidence>
<proteinExistence type="predicted"/>
<dbReference type="Gene3D" id="1.25.40.10">
    <property type="entry name" value="Tetratricopeptide repeat domain"/>
    <property type="match status" value="1"/>
</dbReference>
<gene>
    <name evidence="2" type="ORF">JY651_48455</name>
</gene>
<keyword evidence="3" id="KW-1185">Reference proteome</keyword>